<comment type="caution">
    <text evidence="1">The sequence shown here is derived from an EMBL/GenBank/DDBJ whole genome shotgun (WGS) entry which is preliminary data.</text>
</comment>
<sequence>MGLFPKTCALPNCATTSNLSLCNRCRAVSYCGPHHSIAHNDEHRDVCNTIGLKSLEVQKQLQLVQLVLDELKTAAWKPKLTGPGDYTKAVLDLVDSLLTINTAESVTGALENLHVMFRYCTNDVKEGLDLLPLLMLRLGQEAECFVFLYWLTSWRAHRPIKNPRSLLNRYRNREPMYKPAMIRNTGIVLPDHLTQHLTFPQLVTLALFATRVGLDRRALKNQVPLEGWGARLIDEEIVDNWIAYCQMVQMKNPRFWPMLVDENEARHLTPPGQDSDSDLLDQALATLAVCKNAWTDRDEFIPMIKAHMHKFLETMPPRAKETETETMKSVTLHNPKAQLRLATGATGAAFPQRFDTPPWVGDPEDIFCLDQDRRVDHQGGPSRFRHVVDSDTLLMITSGRAPSPGSAGWAVNFGPERIASGVLKCAGTFGTPSPSDDRASVRAMVAALRLKDWSDECRQLIIAPITSGDQTFIHKFLAQGQSWIRDMWFMEDRVTRVPDSDLWSAFVGEVEALGERGVTVAIWPIQHTGTQTFTNAVYTEAGEKAKRQLIKQFIEVKLVLE</sequence>
<protein>
    <recommendedName>
        <fullName evidence="3">MYND-type domain-containing protein</fullName>
    </recommendedName>
</protein>
<gene>
    <name evidence="1" type="ORF">QBC47DRAFT_404914</name>
</gene>
<keyword evidence="2" id="KW-1185">Reference proteome</keyword>
<dbReference type="Proteomes" id="UP001239445">
    <property type="component" value="Unassembled WGS sequence"/>
</dbReference>
<organism evidence="1 2">
    <name type="scientific">Echria macrotheca</name>
    <dbReference type="NCBI Taxonomy" id="438768"/>
    <lineage>
        <taxon>Eukaryota</taxon>
        <taxon>Fungi</taxon>
        <taxon>Dikarya</taxon>
        <taxon>Ascomycota</taxon>
        <taxon>Pezizomycotina</taxon>
        <taxon>Sordariomycetes</taxon>
        <taxon>Sordariomycetidae</taxon>
        <taxon>Sordariales</taxon>
        <taxon>Schizotheciaceae</taxon>
        <taxon>Echria</taxon>
    </lineage>
</organism>
<evidence type="ECO:0000313" key="1">
    <source>
        <dbReference type="EMBL" id="KAK1752591.1"/>
    </source>
</evidence>
<dbReference type="EMBL" id="MU839839">
    <property type="protein sequence ID" value="KAK1752591.1"/>
    <property type="molecule type" value="Genomic_DNA"/>
</dbReference>
<reference evidence="1" key="1">
    <citation type="submission" date="2023-06" db="EMBL/GenBank/DDBJ databases">
        <title>Genome-scale phylogeny and comparative genomics of the fungal order Sordariales.</title>
        <authorList>
            <consortium name="Lawrence Berkeley National Laboratory"/>
            <person name="Hensen N."/>
            <person name="Bonometti L."/>
            <person name="Westerberg I."/>
            <person name="Brannstrom I.O."/>
            <person name="Guillou S."/>
            <person name="Cros-Aarteil S."/>
            <person name="Calhoun S."/>
            <person name="Haridas S."/>
            <person name="Kuo A."/>
            <person name="Mondo S."/>
            <person name="Pangilinan J."/>
            <person name="Riley R."/>
            <person name="Labutti K."/>
            <person name="Andreopoulos B."/>
            <person name="Lipzen A."/>
            <person name="Chen C."/>
            <person name="Yanf M."/>
            <person name="Daum C."/>
            <person name="Ng V."/>
            <person name="Clum A."/>
            <person name="Steindorff A."/>
            <person name="Ohm R."/>
            <person name="Martin F."/>
            <person name="Silar P."/>
            <person name="Natvig D."/>
            <person name="Lalanne C."/>
            <person name="Gautier V."/>
            <person name="Ament-Velasquez S.L."/>
            <person name="Kruys A."/>
            <person name="Hutchinson M.I."/>
            <person name="Powell A.J."/>
            <person name="Barry K."/>
            <person name="Miller A.N."/>
            <person name="Grigoriev I.V."/>
            <person name="Debuchy R."/>
            <person name="Gladieux P."/>
            <person name="Thoren M.H."/>
            <person name="Johannesson H."/>
        </authorList>
    </citation>
    <scope>NUCLEOTIDE SEQUENCE</scope>
    <source>
        <strain evidence="1">PSN4</strain>
    </source>
</reference>
<evidence type="ECO:0008006" key="3">
    <source>
        <dbReference type="Google" id="ProtNLM"/>
    </source>
</evidence>
<dbReference type="SUPFAM" id="SSF144232">
    <property type="entry name" value="HIT/MYND zinc finger-like"/>
    <property type="match status" value="1"/>
</dbReference>
<accession>A0AAJ0F2P8</accession>
<dbReference type="Gene3D" id="6.10.140.2220">
    <property type="match status" value="1"/>
</dbReference>
<name>A0AAJ0F2P8_9PEZI</name>
<evidence type="ECO:0000313" key="2">
    <source>
        <dbReference type="Proteomes" id="UP001239445"/>
    </source>
</evidence>
<dbReference type="AlphaFoldDB" id="A0AAJ0F2P8"/>
<proteinExistence type="predicted"/>